<reference evidence="3 4" key="1">
    <citation type="submission" date="2024-06" db="EMBL/GenBank/DDBJ databases">
        <title>Genomic Encyclopedia of Type Strains, Phase IV (KMG-IV): sequencing the most valuable type-strain genomes for metagenomic binning, comparative biology and taxonomic classification.</title>
        <authorList>
            <person name="Goeker M."/>
        </authorList>
    </citation>
    <scope>NUCLEOTIDE SEQUENCE [LARGE SCALE GENOMIC DNA]</scope>
    <source>
        <strain evidence="3 4">DSM 15349</strain>
    </source>
</reference>
<dbReference type="InterPro" id="IPR043708">
    <property type="entry name" value="DUF5648"/>
</dbReference>
<proteinExistence type="predicted"/>
<feature type="signal peptide" evidence="1">
    <location>
        <begin position="1"/>
        <end position="27"/>
    </location>
</feature>
<sequence length="238" mass="27277">MKKNFFKALLLSLTAGALLLTASMVSADSYVYRLYNPRNGEHLYTTDANERDVLFFNRGWGYEGDGWVAPDQGTPVYRLYNRGLQNHLYTSDLNEVNVLTSRHGWTKDNNGKPVFYSGGETNIYRVYNPKLRGLHHWTTDANEYNVLPRHGWRQEGVKFKGTAIGKQIRTQYFDPNADIIAGDLGNSEWIFLRSDDAAWVAEDALNDPSSEFHQYQDYEVVELKTSNGATFYSVDFFN</sequence>
<protein>
    <recommendedName>
        <fullName evidence="2">DUF5648 domain-containing protein</fullName>
    </recommendedName>
</protein>
<feature type="chain" id="PRO_5046318187" description="DUF5648 domain-containing protein" evidence="1">
    <location>
        <begin position="28"/>
        <end position="238"/>
    </location>
</feature>
<evidence type="ECO:0000313" key="4">
    <source>
        <dbReference type="Proteomes" id="UP001549055"/>
    </source>
</evidence>
<name>A0ABV2JLZ4_9STRE</name>
<comment type="caution">
    <text evidence="3">The sequence shown here is derived from an EMBL/GenBank/DDBJ whole genome shotgun (WGS) entry which is preliminary data.</text>
</comment>
<keyword evidence="1" id="KW-0732">Signal</keyword>
<keyword evidence="4" id="KW-1185">Reference proteome</keyword>
<feature type="domain" description="DUF5648" evidence="2">
    <location>
        <begin position="31"/>
        <end position="160"/>
    </location>
</feature>
<evidence type="ECO:0000256" key="1">
    <source>
        <dbReference type="SAM" id="SignalP"/>
    </source>
</evidence>
<gene>
    <name evidence="3" type="ORF">ABID27_001560</name>
</gene>
<accession>A0ABV2JLZ4</accession>
<evidence type="ECO:0000313" key="3">
    <source>
        <dbReference type="EMBL" id="MET3644929.1"/>
    </source>
</evidence>
<dbReference type="Proteomes" id="UP001549055">
    <property type="component" value="Unassembled WGS sequence"/>
</dbReference>
<evidence type="ECO:0000259" key="2">
    <source>
        <dbReference type="Pfam" id="PF18885"/>
    </source>
</evidence>
<organism evidence="3 4">
    <name type="scientific">Streptococcus gallinaceus</name>
    <dbReference type="NCBI Taxonomy" id="165758"/>
    <lineage>
        <taxon>Bacteria</taxon>
        <taxon>Bacillati</taxon>
        <taxon>Bacillota</taxon>
        <taxon>Bacilli</taxon>
        <taxon>Lactobacillales</taxon>
        <taxon>Streptococcaceae</taxon>
        <taxon>Streptococcus</taxon>
    </lineage>
</organism>
<dbReference type="Pfam" id="PF18885">
    <property type="entry name" value="DUF5648"/>
    <property type="match status" value="1"/>
</dbReference>
<dbReference type="RefSeq" id="WP_354281382.1">
    <property type="nucleotide sequence ID" value="NZ_JBEPMK010000005.1"/>
</dbReference>
<dbReference type="EMBL" id="JBEPMK010000005">
    <property type="protein sequence ID" value="MET3644929.1"/>
    <property type="molecule type" value="Genomic_DNA"/>
</dbReference>